<feature type="transmembrane region" description="Helical" evidence="1">
    <location>
        <begin position="80"/>
        <end position="104"/>
    </location>
</feature>
<organism evidence="2 3">
    <name type="scientific">Decorospora gaudefroyi</name>
    <dbReference type="NCBI Taxonomy" id="184978"/>
    <lineage>
        <taxon>Eukaryota</taxon>
        <taxon>Fungi</taxon>
        <taxon>Dikarya</taxon>
        <taxon>Ascomycota</taxon>
        <taxon>Pezizomycotina</taxon>
        <taxon>Dothideomycetes</taxon>
        <taxon>Pleosporomycetidae</taxon>
        <taxon>Pleosporales</taxon>
        <taxon>Pleosporineae</taxon>
        <taxon>Pleosporaceae</taxon>
        <taxon>Decorospora</taxon>
    </lineage>
</organism>
<gene>
    <name evidence="2" type="ORF">BDW02DRAFT_572474</name>
</gene>
<keyword evidence="3" id="KW-1185">Reference proteome</keyword>
<evidence type="ECO:0008006" key="4">
    <source>
        <dbReference type="Google" id="ProtNLM"/>
    </source>
</evidence>
<feature type="transmembrane region" description="Helical" evidence="1">
    <location>
        <begin position="356"/>
        <end position="375"/>
    </location>
</feature>
<feature type="transmembrane region" description="Helical" evidence="1">
    <location>
        <begin position="317"/>
        <end position="336"/>
    </location>
</feature>
<evidence type="ECO:0000313" key="2">
    <source>
        <dbReference type="EMBL" id="KAF1831002.1"/>
    </source>
</evidence>
<accession>A0A6A5K8M2</accession>
<dbReference type="AlphaFoldDB" id="A0A6A5K8M2"/>
<dbReference type="OrthoDB" id="2603at2759"/>
<name>A0A6A5K8M2_9PLEO</name>
<keyword evidence="1" id="KW-0812">Transmembrane</keyword>
<reference evidence="2" key="1">
    <citation type="submission" date="2020-01" db="EMBL/GenBank/DDBJ databases">
        <authorList>
            <consortium name="DOE Joint Genome Institute"/>
            <person name="Haridas S."/>
            <person name="Albert R."/>
            <person name="Binder M."/>
            <person name="Bloem J."/>
            <person name="Labutti K."/>
            <person name="Salamov A."/>
            <person name="Andreopoulos B."/>
            <person name="Baker S.E."/>
            <person name="Barry K."/>
            <person name="Bills G."/>
            <person name="Bluhm B.H."/>
            <person name="Cannon C."/>
            <person name="Castanera R."/>
            <person name="Culley D.E."/>
            <person name="Daum C."/>
            <person name="Ezra D."/>
            <person name="Gonzalez J.B."/>
            <person name="Henrissat B."/>
            <person name="Kuo A."/>
            <person name="Liang C."/>
            <person name="Lipzen A."/>
            <person name="Lutzoni F."/>
            <person name="Magnuson J."/>
            <person name="Mondo S."/>
            <person name="Nolan M."/>
            <person name="Ohm R."/>
            <person name="Pangilinan J."/>
            <person name="Park H.-J."/>
            <person name="Ramirez L."/>
            <person name="Alfaro M."/>
            <person name="Sun H."/>
            <person name="Tritt A."/>
            <person name="Yoshinaga Y."/>
            <person name="Zwiers L.-H."/>
            <person name="Turgeon B.G."/>
            <person name="Goodwin S.B."/>
            <person name="Spatafora J.W."/>
            <person name="Crous P.W."/>
            <person name="Grigoriev I.V."/>
        </authorList>
    </citation>
    <scope>NUCLEOTIDE SEQUENCE</scope>
    <source>
        <strain evidence="2">P77</strain>
    </source>
</reference>
<feature type="transmembrane region" description="Helical" evidence="1">
    <location>
        <begin position="285"/>
        <end position="305"/>
    </location>
</feature>
<proteinExistence type="predicted"/>
<feature type="transmembrane region" description="Helical" evidence="1">
    <location>
        <begin position="252"/>
        <end position="273"/>
    </location>
</feature>
<dbReference type="EMBL" id="ML975377">
    <property type="protein sequence ID" value="KAF1831002.1"/>
    <property type="molecule type" value="Genomic_DNA"/>
</dbReference>
<evidence type="ECO:0000256" key="1">
    <source>
        <dbReference type="SAM" id="Phobius"/>
    </source>
</evidence>
<evidence type="ECO:0000313" key="3">
    <source>
        <dbReference type="Proteomes" id="UP000800040"/>
    </source>
</evidence>
<sequence>MDLTAHSEHKVLPFLHANSRRYSVKGHEGGAQWEWRSRDNRKGRHVLVIPRGQAPSHRARTTRVLRTLRRMVTVMAWWDVSWWIGILFTVGSAIFVVAGVIYWLPVAHPSQTYPYDKTKVGGSLSFVGATLFEIGGILLVIEAVNANQTGCFGWALQQTWEDAEEALESKLKPSDEEMQQQMQSQAGFRPDRKHCTHIHNKDLVKHAVQHANQLENEDKSQQPNPSLVWKWWPTCSDVRSHYMREIGFNANFILFVGATIFWITGLLALPGIYGNLSQGALWGVYWLTFLAGGICFTAASLLYILEAQTRWWKPAPTVVGWWVGVWNTVGSVGWTWAAGLGYCGRHWCEYQSELALVWAAAAFLVASVLLVYEAVEKWPISVERKRKDRS</sequence>
<dbReference type="Proteomes" id="UP000800040">
    <property type="component" value="Unassembled WGS sequence"/>
</dbReference>
<keyword evidence="1" id="KW-1133">Transmembrane helix</keyword>
<feature type="transmembrane region" description="Helical" evidence="1">
    <location>
        <begin position="124"/>
        <end position="144"/>
    </location>
</feature>
<keyword evidence="1" id="KW-0472">Membrane</keyword>
<protein>
    <recommendedName>
        <fullName evidence="4">Integral membrane protein</fullName>
    </recommendedName>
</protein>